<keyword evidence="6 7" id="KW-0040">ANK repeat</keyword>
<dbReference type="SUPFAM" id="SSF57863">
    <property type="entry name" value="ArfGap/RecO-like zinc finger"/>
    <property type="match status" value="1"/>
</dbReference>
<dbReference type="Gene3D" id="3.40.50.300">
    <property type="entry name" value="P-loop containing nucleotide triphosphate hydrolases"/>
    <property type="match status" value="1"/>
</dbReference>
<dbReference type="PANTHER" id="PTHR45819">
    <property type="entry name" value="CENTAURIN-GAMMA-1A"/>
    <property type="match status" value="1"/>
</dbReference>
<feature type="region of interest" description="Disordered" evidence="9">
    <location>
        <begin position="384"/>
        <end position="405"/>
    </location>
</feature>
<dbReference type="PROSITE" id="PS50088">
    <property type="entry name" value="ANK_REPEAT"/>
    <property type="match status" value="1"/>
</dbReference>
<evidence type="ECO:0000313" key="13">
    <source>
        <dbReference type="Proteomes" id="UP000007879"/>
    </source>
</evidence>
<feature type="domain" description="Arf-GAP" evidence="11">
    <location>
        <begin position="688"/>
        <end position="807"/>
    </location>
</feature>
<feature type="region of interest" description="Disordered" evidence="9">
    <location>
        <begin position="498"/>
        <end position="614"/>
    </location>
</feature>
<feature type="compositionally biased region" description="Basic and acidic residues" evidence="9">
    <location>
        <begin position="514"/>
        <end position="523"/>
    </location>
</feature>
<dbReference type="SMART" id="SM00105">
    <property type="entry name" value="ArfGap"/>
    <property type="match status" value="1"/>
</dbReference>
<dbReference type="InterPro" id="IPR051282">
    <property type="entry name" value="Arf-GAP_GTPase_ANK_PH"/>
</dbReference>
<dbReference type="SUPFAM" id="SSF50729">
    <property type="entry name" value="PH domain-like"/>
    <property type="match status" value="1"/>
</dbReference>
<accession>A0AAN0JQV3</accession>
<keyword evidence="2" id="KW-0343">GTPase activation</keyword>
<dbReference type="SMART" id="SM00233">
    <property type="entry name" value="PH"/>
    <property type="match status" value="1"/>
</dbReference>
<dbReference type="EnsemblMetazoa" id="XM_020003847.1">
    <property type="protein sequence ID" value="XP_019859406.1"/>
    <property type="gene ID" value="LOC100634243"/>
</dbReference>
<dbReference type="InterPro" id="IPR011993">
    <property type="entry name" value="PH-like_dom_sf"/>
</dbReference>
<keyword evidence="13" id="KW-1185">Reference proteome</keyword>
<feature type="domain" description="PH" evidence="10">
    <location>
        <begin position="314"/>
        <end position="672"/>
    </location>
</feature>
<keyword evidence="3" id="KW-0479">Metal-binding</keyword>
<evidence type="ECO:0000256" key="8">
    <source>
        <dbReference type="PROSITE-ProRule" id="PRU00288"/>
    </source>
</evidence>
<dbReference type="AlphaFoldDB" id="A0AAN0JQV3"/>
<dbReference type="GO" id="GO:0003924">
    <property type="term" value="F:GTPase activity"/>
    <property type="evidence" value="ECO:0007669"/>
    <property type="project" value="TreeGrafter"/>
</dbReference>
<evidence type="ECO:0000256" key="7">
    <source>
        <dbReference type="PROSITE-ProRule" id="PRU00023"/>
    </source>
</evidence>
<dbReference type="PROSITE" id="PS50003">
    <property type="entry name" value="PH_DOMAIN"/>
    <property type="match status" value="1"/>
</dbReference>
<dbReference type="Pfam" id="PF12796">
    <property type="entry name" value="Ank_2"/>
    <property type="match status" value="1"/>
</dbReference>
<dbReference type="InterPro" id="IPR001164">
    <property type="entry name" value="ArfGAP_dom"/>
</dbReference>
<feature type="repeat" description="ANK" evidence="7">
    <location>
        <begin position="846"/>
        <end position="878"/>
    </location>
</feature>
<organism evidence="12 13">
    <name type="scientific">Amphimedon queenslandica</name>
    <name type="common">Sponge</name>
    <dbReference type="NCBI Taxonomy" id="400682"/>
    <lineage>
        <taxon>Eukaryota</taxon>
        <taxon>Metazoa</taxon>
        <taxon>Porifera</taxon>
        <taxon>Demospongiae</taxon>
        <taxon>Heteroscleromorpha</taxon>
        <taxon>Haplosclerida</taxon>
        <taxon>Niphatidae</taxon>
        <taxon>Amphimedon</taxon>
    </lineage>
</organism>
<evidence type="ECO:0000259" key="11">
    <source>
        <dbReference type="PROSITE" id="PS50115"/>
    </source>
</evidence>
<protein>
    <submittedName>
        <fullName evidence="12">Uncharacterized protein</fullName>
    </submittedName>
</protein>
<dbReference type="Gene3D" id="1.25.40.20">
    <property type="entry name" value="Ankyrin repeat-containing domain"/>
    <property type="match status" value="1"/>
</dbReference>
<dbReference type="InterPro" id="IPR037278">
    <property type="entry name" value="ARFGAP/RecO"/>
</dbReference>
<evidence type="ECO:0000256" key="2">
    <source>
        <dbReference type="ARBA" id="ARBA00022468"/>
    </source>
</evidence>
<dbReference type="FunFam" id="1.10.220.150:FF:000009">
    <property type="entry name" value="stromal membrane-associated protein 1 isoform X1"/>
    <property type="match status" value="1"/>
</dbReference>
<sequence>MSSPSPDLEEHNIEDVIGGYYLFFQSLAELRDLIDTTPDISSASNSHIHNLLDQLEGQYKDNQEWIVTRDVQEIRMGVVGAADSCKTTLISAFHEGVVELGEDEPNGRYKIKLTVGRKQCLLLIREESEMVSRQLSQWVDIVMFVFSYSSPTSLDRLLDINSKFRHYRSDMQPDPHILLVGVVDDFITKSVSEIEVRRIASDIDNCRVFNTTLAQPSAVHNVFIDACRSYILSLPSYNNPSSSLPSSSLSSAVPPSPSHLQPIHFVNSPGGVNLHGNKTEPASSPSITKKTIKKKGKHDRPAFAVTPVGTGRTIPIKEGQIFKKSAGMRSDWKKKYLVLTTSSLTYYPNHSDYMNQVQGKGKSVPLQHITVKVPGQHMPISKTNSLPHSATSSVDHITNQSDRSESISPMTAHMLESHPFNGDPVLVTPSSPSLRPRDGRSPTSECDSTDTLDDLTRSDRYPFSHIGGAGGVGPGMAIPRHTRNSSMDEVTLQLLKTSGASYPPPISNSPGLSPEDHQPRERSSTLNRITRKEKGKWTKGTMLSPISYSEEELSEPSRSGSHENLKLEKKGKKDNKNRNSFVLVERTGSDSVPTGREGESKKDKKITSKHKRNASQGFVKTIDAMETSSAGGDPDPTTEFYIHSLDGKVWYFDASTPEEMSDWVKAIEGQIKKILEESLLPKRNSSNEEAKAKIIAMQGNDLCADCGAPNPEWASLNHGCLVCIACSGMHRKLGSHISKIRALHLDEWKPEVVSVMTAIGNEVSWTIFEARLPRNKPSTSSSVEERERFIKAKYLEKEFIAELPPSSLSLSARILVSVKNDDPIECLRLLAHASPSNVNEAHSEHNGGSALHVACNLGRVVIVQLLVWNSADVNMLDSQKRSPLFYARIAGHEDCAQILIQNNCTEDIGPHQSPLSSEFGGSSEVIMHHSQQ</sequence>
<dbReference type="PANTHER" id="PTHR45819:SF5">
    <property type="entry name" value="CENTAURIN-GAMMA-1A"/>
    <property type="match status" value="1"/>
</dbReference>
<dbReference type="PRINTS" id="PR00405">
    <property type="entry name" value="REVINTRACTNG"/>
</dbReference>
<dbReference type="PROSITE" id="PS50297">
    <property type="entry name" value="ANK_REP_REGION"/>
    <property type="match status" value="1"/>
</dbReference>
<proteinExistence type="inferred from homology"/>
<evidence type="ECO:0000313" key="12">
    <source>
        <dbReference type="EnsemblMetazoa" id="XP_019859406.1"/>
    </source>
</evidence>
<dbReference type="InterPro" id="IPR001849">
    <property type="entry name" value="PH_domain"/>
</dbReference>
<dbReference type="KEGG" id="aqu:100634243"/>
<reference evidence="12" key="2">
    <citation type="submission" date="2024-06" db="UniProtKB">
        <authorList>
            <consortium name="EnsemblMetazoa"/>
        </authorList>
    </citation>
    <scope>IDENTIFICATION</scope>
</reference>
<dbReference type="Pfam" id="PF01412">
    <property type="entry name" value="ArfGap"/>
    <property type="match status" value="1"/>
</dbReference>
<evidence type="ECO:0000256" key="3">
    <source>
        <dbReference type="ARBA" id="ARBA00022723"/>
    </source>
</evidence>
<evidence type="ECO:0000256" key="4">
    <source>
        <dbReference type="ARBA" id="ARBA00022771"/>
    </source>
</evidence>
<evidence type="ECO:0000256" key="5">
    <source>
        <dbReference type="ARBA" id="ARBA00022833"/>
    </source>
</evidence>
<keyword evidence="5" id="KW-0862">Zinc</keyword>
<dbReference type="Gene3D" id="1.10.220.150">
    <property type="entry name" value="Arf GTPase activating protein"/>
    <property type="match status" value="1"/>
</dbReference>
<keyword evidence="4 8" id="KW-0863">Zinc-finger</keyword>
<dbReference type="PROSITE" id="PS50115">
    <property type="entry name" value="ARFGAP"/>
    <property type="match status" value="1"/>
</dbReference>
<feature type="region of interest" description="Disordered" evidence="9">
    <location>
        <begin position="418"/>
        <end position="459"/>
    </location>
</feature>
<dbReference type="InterPro" id="IPR038508">
    <property type="entry name" value="ArfGAP_dom_sf"/>
</dbReference>
<name>A0AAN0JQV3_AMPQE</name>
<evidence type="ECO:0000256" key="1">
    <source>
        <dbReference type="ARBA" id="ARBA00005430"/>
    </source>
</evidence>
<dbReference type="RefSeq" id="XP_019859406.1">
    <property type="nucleotide sequence ID" value="XM_020003847.1"/>
</dbReference>
<dbReference type="SMART" id="SM00248">
    <property type="entry name" value="ANK"/>
    <property type="match status" value="2"/>
</dbReference>
<reference evidence="13" key="1">
    <citation type="journal article" date="2010" name="Nature">
        <title>The Amphimedon queenslandica genome and the evolution of animal complexity.</title>
        <authorList>
            <person name="Srivastava M."/>
            <person name="Simakov O."/>
            <person name="Chapman J."/>
            <person name="Fahey B."/>
            <person name="Gauthier M.E."/>
            <person name="Mitros T."/>
            <person name="Richards G.S."/>
            <person name="Conaco C."/>
            <person name="Dacre M."/>
            <person name="Hellsten U."/>
            <person name="Larroux C."/>
            <person name="Putnam N.H."/>
            <person name="Stanke M."/>
            <person name="Adamska M."/>
            <person name="Darling A."/>
            <person name="Degnan S.M."/>
            <person name="Oakley T.H."/>
            <person name="Plachetzki D.C."/>
            <person name="Zhai Y."/>
            <person name="Adamski M."/>
            <person name="Calcino A."/>
            <person name="Cummins S.F."/>
            <person name="Goodstein D.M."/>
            <person name="Harris C."/>
            <person name="Jackson D.J."/>
            <person name="Leys S.P."/>
            <person name="Shu S."/>
            <person name="Woodcroft B.J."/>
            <person name="Vervoort M."/>
            <person name="Kosik K.S."/>
            <person name="Manning G."/>
            <person name="Degnan B.M."/>
            <person name="Rokhsar D.S."/>
        </authorList>
    </citation>
    <scope>NUCLEOTIDE SEQUENCE [LARGE SCALE GENOMIC DNA]</scope>
</reference>
<dbReference type="GO" id="GO:0008270">
    <property type="term" value="F:zinc ion binding"/>
    <property type="evidence" value="ECO:0007669"/>
    <property type="project" value="UniProtKB-KW"/>
</dbReference>
<evidence type="ECO:0000256" key="9">
    <source>
        <dbReference type="SAM" id="MobiDB-lite"/>
    </source>
</evidence>
<dbReference type="InterPro" id="IPR036770">
    <property type="entry name" value="Ankyrin_rpt-contain_sf"/>
</dbReference>
<dbReference type="InterPro" id="IPR002110">
    <property type="entry name" value="Ankyrin_rpt"/>
</dbReference>
<dbReference type="Proteomes" id="UP000007879">
    <property type="component" value="Unassembled WGS sequence"/>
</dbReference>
<dbReference type="SUPFAM" id="SSF52540">
    <property type="entry name" value="P-loop containing nucleoside triphosphate hydrolases"/>
    <property type="match status" value="1"/>
</dbReference>
<feature type="compositionally biased region" description="Basic and acidic residues" evidence="9">
    <location>
        <begin position="596"/>
        <end position="606"/>
    </location>
</feature>
<dbReference type="GeneID" id="100634243"/>
<dbReference type="SUPFAM" id="SSF48403">
    <property type="entry name" value="Ankyrin repeat"/>
    <property type="match status" value="1"/>
</dbReference>
<dbReference type="Pfam" id="PF00169">
    <property type="entry name" value="PH"/>
    <property type="match status" value="1"/>
</dbReference>
<feature type="region of interest" description="Disordered" evidence="9">
    <location>
        <begin position="911"/>
        <end position="932"/>
    </location>
</feature>
<evidence type="ECO:0000259" key="10">
    <source>
        <dbReference type="PROSITE" id="PS50003"/>
    </source>
</evidence>
<dbReference type="GO" id="GO:0005096">
    <property type="term" value="F:GTPase activator activity"/>
    <property type="evidence" value="ECO:0007669"/>
    <property type="project" value="UniProtKB-KW"/>
</dbReference>
<dbReference type="InterPro" id="IPR027417">
    <property type="entry name" value="P-loop_NTPase"/>
</dbReference>
<dbReference type="Gene3D" id="2.30.29.30">
    <property type="entry name" value="Pleckstrin-homology domain (PH domain)/Phosphotyrosine-binding domain (PTB)"/>
    <property type="match status" value="2"/>
</dbReference>
<comment type="similarity">
    <text evidence="1">Belongs to the centaurin gamma-like family.</text>
</comment>
<evidence type="ECO:0000256" key="6">
    <source>
        <dbReference type="ARBA" id="ARBA00023043"/>
    </source>
</evidence>